<accession>A0A5J6MDW6</accession>
<evidence type="ECO:0000256" key="4">
    <source>
        <dbReference type="ARBA" id="ARBA00022475"/>
    </source>
</evidence>
<evidence type="ECO:0000313" key="11">
    <source>
        <dbReference type="Proteomes" id="UP000326202"/>
    </source>
</evidence>
<dbReference type="Pfam" id="PF00528">
    <property type="entry name" value="BPD_transp_1"/>
    <property type="match status" value="1"/>
</dbReference>
<name>A0A5J6MDW6_9PROT</name>
<keyword evidence="7 8" id="KW-0472">Membrane</keyword>
<comment type="similarity">
    <text evidence="2">Belongs to the binding-protein-dependent transport system permease family. CysTW subfamily.</text>
</comment>
<dbReference type="CDD" id="cd06261">
    <property type="entry name" value="TM_PBP2"/>
    <property type="match status" value="1"/>
</dbReference>
<dbReference type="InterPro" id="IPR035906">
    <property type="entry name" value="MetI-like_sf"/>
</dbReference>
<comment type="subcellular location">
    <subcellularLocation>
        <location evidence="1 8">Cell membrane</location>
        <topology evidence="1 8">Multi-pass membrane protein</topology>
    </subcellularLocation>
</comment>
<dbReference type="GO" id="GO:0055085">
    <property type="term" value="P:transmembrane transport"/>
    <property type="evidence" value="ECO:0007669"/>
    <property type="project" value="InterPro"/>
</dbReference>
<feature type="domain" description="ABC transmembrane type-1" evidence="9">
    <location>
        <begin position="62"/>
        <end position="277"/>
    </location>
</feature>
<dbReference type="AlphaFoldDB" id="A0A5J6MDW6"/>
<dbReference type="EMBL" id="CP042906">
    <property type="protein sequence ID" value="QEX15618.1"/>
    <property type="molecule type" value="Genomic_DNA"/>
</dbReference>
<dbReference type="GO" id="GO:0005886">
    <property type="term" value="C:plasma membrane"/>
    <property type="evidence" value="ECO:0007669"/>
    <property type="project" value="UniProtKB-SubCell"/>
</dbReference>
<proteinExistence type="inferred from homology"/>
<feature type="transmembrane region" description="Helical" evidence="8">
    <location>
        <begin position="58"/>
        <end position="87"/>
    </location>
</feature>
<keyword evidence="4" id="KW-1003">Cell membrane</keyword>
<evidence type="ECO:0000256" key="6">
    <source>
        <dbReference type="ARBA" id="ARBA00022989"/>
    </source>
</evidence>
<feature type="transmembrane region" description="Helical" evidence="8">
    <location>
        <begin position="12"/>
        <end position="38"/>
    </location>
</feature>
<dbReference type="PROSITE" id="PS50928">
    <property type="entry name" value="ABC_TM1"/>
    <property type="match status" value="1"/>
</dbReference>
<feature type="transmembrane region" description="Helical" evidence="8">
    <location>
        <begin position="94"/>
        <end position="112"/>
    </location>
</feature>
<evidence type="ECO:0000256" key="2">
    <source>
        <dbReference type="ARBA" id="ARBA00007069"/>
    </source>
</evidence>
<dbReference type="KEGG" id="htq:FRZ44_09050"/>
<dbReference type="OrthoDB" id="7915284at2"/>
<dbReference type="Proteomes" id="UP000326202">
    <property type="component" value="Chromosome"/>
</dbReference>
<evidence type="ECO:0000259" key="9">
    <source>
        <dbReference type="PROSITE" id="PS50928"/>
    </source>
</evidence>
<gene>
    <name evidence="10" type="ORF">FRZ44_09050</name>
</gene>
<dbReference type="Gene3D" id="1.10.3720.10">
    <property type="entry name" value="MetI-like"/>
    <property type="match status" value="1"/>
</dbReference>
<keyword evidence="6 8" id="KW-1133">Transmembrane helix</keyword>
<dbReference type="SUPFAM" id="SSF161098">
    <property type="entry name" value="MetI-like"/>
    <property type="match status" value="1"/>
</dbReference>
<feature type="transmembrane region" description="Helical" evidence="8">
    <location>
        <begin position="204"/>
        <end position="226"/>
    </location>
</feature>
<dbReference type="InterPro" id="IPR000515">
    <property type="entry name" value="MetI-like"/>
</dbReference>
<evidence type="ECO:0000256" key="8">
    <source>
        <dbReference type="RuleBase" id="RU363032"/>
    </source>
</evidence>
<keyword evidence="3 8" id="KW-0813">Transport</keyword>
<evidence type="ECO:0000256" key="7">
    <source>
        <dbReference type="ARBA" id="ARBA00023136"/>
    </source>
</evidence>
<evidence type="ECO:0000313" key="10">
    <source>
        <dbReference type="EMBL" id="QEX15618.1"/>
    </source>
</evidence>
<reference evidence="10 11" key="1">
    <citation type="submission" date="2019-08" db="EMBL/GenBank/DDBJ databases">
        <title>Hyperibacter terrae gen. nov., sp. nov. and Hyperibacter viscosus sp. nov., two new members in the family Rhodospirillaceae isolated from the rhizosphere of Hypericum perforatum.</title>
        <authorList>
            <person name="Noviana Z."/>
        </authorList>
    </citation>
    <scope>NUCLEOTIDE SEQUENCE [LARGE SCALE GENOMIC DNA]</scope>
    <source>
        <strain evidence="10 11">R5913</strain>
    </source>
</reference>
<dbReference type="PANTHER" id="PTHR42929:SF1">
    <property type="entry name" value="INNER MEMBRANE ABC TRANSPORTER PERMEASE PROTEIN YDCU-RELATED"/>
    <property type="match status" value="1"/>
</dbReference>
<feature type="transmembrane region" description="Helical" evidence="8">
    <location>
        <begin position="143"/>
        <end position="165"/>
    </location>
</feature>
<evidence type="ECO:0000256" key="1">
    <source>
        <dbReference type="ARBA" id="ARBA00004651"/>
    </source>
</evidence>
<dbReference type="RefSeq" id="WP_151176052.1">
    <property type="nucleotide sequence ID" value="NZ_CP042906.1"/>
</dbReference>
<sequence>MAAIGRHRWPVLPAFLVFILLFVGPLAFFLVVSFWRLRAYKLVPDFTFDNYLDVWQEYLHAAIFTLLISLLIAAITTVIGFMIAYLARFRAGRYGGLILFVVLVTLFGGYLVKIYAWKTILGTNGILNSTLVDLGLIDAPLAWLLYSPAAVVITLVNFLLPFAVLPIYGSLRGIDEVPLAAARDLGANAARVFRDIVLPQCKPGIFAAFAVSFLITAGDYVTPRLVGGTNTFMAGNFIESQFINRLNAPIGSALSYAMLIGCGLVLLAFQKTLTRVLKPR</sequence>
<feature type="transmembrane region" description="Helical" evidence="8">
    <location>
        <begin position="246"/>
        <end position="269"/>
    </location>
</feature>
<evidence type="ECO:0000256" key="5">
    <source>
        <dbReference type="ARBA" id="ARBA00022692"/>
    </source>
</evidence>
<organism evidence="10 11">
    <name type="scientific">Hypericibacter terrae</name>
    <dbReference type="NCBI Taxonomy" id="2602015"/>
    <lineage>
        <taxon>Bacteria</taxon>
        <taxon>Pseudomonadati</taxon>
        <taxon>Pseudomonadota</taxon>
        <taxon>Alphaproteobacteria</taxon>
        <taxon>Rhodospirillales</taxon>
        <taxon>Dongiaceae</taxon>
        <taxon>Hypericibacter</taxon>
    </lineage>
</organism>
<evidence type="ECO:0000256" key="3">
    <source>
        <dbReference type="ARBA" id="ARBA00022448"/>
    </source>
</evidence>
<dbReference type="PANTHER" id="PTHR42929">
    <property type="entry name" value="INNER MEMBRANE ABC TRANSPORTER PERMEASE PROTEIN YDCU-RELATED-RELATED"/>
    <property type="match status" value="1"/>
</dbReference>
<protein>
    <submittedName>
        <fullName evidence="10">Spermidine/putrescine ABC transporter permease</fullName>
    </submittedName>
</protein>
<keyword evidence="5 8" id="KW-0812">Transmembrane</keyword>
<keyword evidence="11" id="KW-1185">Reference proteome</keyword>